<reference evidence="4 5" key="1">
    <citation type="submission" date="2019-02" db="EMBL/GenBank/DDBJ databases">
        <title>Draft Genome Sequences of Six Type Strains of the Genus Massilia.</title>
        <authorList>
            <person name="Miess H."/>
            <person name="Frediansyhah A."/>
            <person name="Gross H."/>
        </authorList>
    </citation>
    <scope>NUCLEOTIDE SEQUENCE [LARGE SCALE GENOMIC DNA]</scope>
    <source>
        <strain evidence="4 5">DSM 17473</strain>
    </source>
</reference>
<dbReference type="KEGG" id="plue:EWM63_30755"/>
<dbReference type="AlphaFoldDB" id="A0A4P6L5A5"/>
<dbReference type="Proteomes" id="UP000290637">
    <property type="component" value="Chromosome"/>
</dbReference>
<proteinExistence type="predicted"/>
<evidence type="ECO:0000313" key="4">
    <source>
        <dbReference type="EMBL" id="QBE66809.1"/>
    </source>
</evidence>
<dbReference type="Pfam" id="PF03098">
    <property type="entry name" value="An_peroxidase"/>
    <property type="match status" value="1"/>
</dbReference>
<dbReference type="SUPFAM" id="SSF48113">
    <property type="entry name" value="Heme-dependent peroxidases"/>
    <property type="match status" value="1"/>
</dbReference>
<dbReference type="GO" id="GO:0005576">
    <property type="term" value="C:extracellular region"/>
    <property type="evidence" value="ECO:0007669"/>
    <property type="project" value="UniProtKB-SubCell"/>
</dbReference>
<evidence type="ECO:0000313" key="5">
    <source>
        <dbReference type="Proteomes" id="UP000290637"/>
    </source>
</evidence>
<dbReference type="GO" id="GO:0004601">
    <property type="term" value="F:peroxidase activity"/>
    <property type="evidence" value="ECO:0007669"/>
    <property type="project" value="UniProtKB-KW"/>
</dbReference>
<comment type="subcellular location">
    <subcellularLocation>
        <location evidence="1">Secreted</location>
    </subcellularLocation>
</comment>
<dbReference type="OrthoDB" id="9765610at2"/>
<keyword evidence="5" id="KW-1185">Reference proteome</keyword>
<dbReference type="InterPro" id="IPR019791">
    <property type="entry name" value="Haem_peroxidase_animal"/>
</dbReference>
<keyword evidence="4" id="KW-0575">Peroxidase</keyword>
<organism evidence="4 5">
    <name type="scientific">Pseudoduganella lutea</name>
    <dbReference type="NCBI Taxonomy" id="321985"/>
    <lineage>
        <taxon>Bacteria</taxon>
        <taxon>Pseudomonadati</taxon>
        <taxon>Pseudomonadota</taxon>
        <taxon>Betaproteobacteria</taxon>
        <taxon>Burkholderiales</taxon>
        <taxon>Oxalobacteraceae</taxon>
        <taxon>Telluria group</taxon>
        <taxon>Pseudoduganella</taxon>
    </lineage>
</organism>
<keyword evidence="2" id="KW-0964">Secreted</keyword>
<dbReference type="InterPro" id="IPR010255">
    <property type="entry name" value="Haem_peroxidase_sf"/>
</dbReference>
<accession>A0A4P6L5A5</accession>
<dbReference type="Gene3D" id="1.10.640.10">
    <property type="entry name" value="Haem peroxidase domain superfamily, animal type"/>
    <property type="match status" value="1"/>
</dbReference>
<dbReference type="EMBL" id="CP035913">
    <property type="protein sequence ID" value="QBE66809.1"/>
    <property type="molecule type" value="Genomic_DNA"/>
</dbReference>
<dbReference type="CDD" id="cd09819">
    <property type="entry name" value="An_peroxidase_bacterial_1"/>
    <property type="match status" value="1"/>
</dbReference>
<evidence type="ECO:0000256" key="3">
    <source>
        <dbReference type="ARBA" id="ARBA00023180"/>
    </source>
</evidence>
<keyword evidence="4" id="KW-0560">Oxidoreductase</keyword>
<evidence type="ECO:0000256" key="2">
    <source>
        <dbReference type="ARBA" id="ARBA00022525"/>
    </source>
</evidence>
<gene>
    <name evidence="4" type="ORF">EWM63_30755</name>
</gene>
<sequence>MARHGTTSTNDFIPPRSRYHDSGKFGRMFGSLPPFASDNPSVREKLLELGRAGGIMDACDPRDATPVALVTDLNLGIHNQDNPKMSAGMTFLGQFLDHDMTYDPTSSLERQADPEHISNFRTPTLSLDSIYGAGPDANPFLYQRANPAKFLIEHGGMKDDLPRNCEGCALIGDPRNDENLIVSQLHLAMLKFHNAVVDHLAPLGLGGAELFCEAQRQVRWHYQWIVLHEFLPLTCGKAIVKDVVDNGLKFYKWKNEPFIPVEFSVAAYRFGHSQVRPSYRANFTGNGGEPFIAMIFGGQGGSVSDPEDLRGGCRAGRRFVGWSTFFDFGDEQVKPNKRIDTKLSTALFALPSSVVANPSPASNPASLAQRNLLRHLTFALPSGQRVAQAMHVTPLSAEQLPELHALNLQHATPLWYYILKEAELEASGEHLGPVGGRIVAEVMIGLLLGDKQSYLTQDPEWRPTLPTRKDADRGNRFSMVDLLSFADATAHEFRMN</sequence>
<dbReference type="PROSITE" id="PS50292">
    <property type="entry name" value="PEROXIDASE_3"/>
    <property type="match status" value="1"/>
</dbReference>
<name>A0A4P6L5A5_9BURK</name>
<dbReference type="PANTHER" id="PTHR11475:SF4">
    <property type="entry name" value="CHORION PEROXIDASE"/>
    <property type="match status" value="1"/>
</dbReference>
<dbReference type="PANTHER" id="PTHR11475">
    <property type="entry name" value="OXIDASE/PEROXIDASE"/>
    <property type="match status" value="1"/>
</dbReference>
<dbReference type="GO" id="GO:0020037">
    <property type="term" value="F:heme binding"/>
    <property type="evidence" value="ECO:0007669"/>
    <property type="project" value="InterPro"/>
</dbReference>
<keyword evidence="3" id="KW-0325">Glycoprotein</keyword>
<dbReference type="RefSeq" id="WP_130189916.1">
    <property type="nucleotide sequence ID" value="NZ_CP035913.1"/>
</dbReference>
<dbReference type="InterPro" id="IPR037120">
    <property type="entry name" value="Haem_peroxidase_sf_animal"/>
</dbReference>
<protein>
    <submittedName>
        <fullName evidence="4">Peroxidase</fullName>
    </submittedName>
</protein>
<dbReference type="GO" id="GO:0006979">
    <property type="term" value="P:response to oxidative stress"/>
    <property type="evidence" value="ECO:0007669"/>
    <property type="project" value="InterPro"/>
</dbReference>
<evidence type="ECO:0000256" key="1">
    <source>
        <dbReference type="ARBA" id="ARBA00004613"/>
    </source>
</evidence>